<dbReference type="InterPro" id="IPR057666">
    <property type="entry name" value="DrpA_SLOG"/>
</dbReference>
<keyword evidence="2" id="KW-0326">Glycosidase</keyword>
<dbReference type="InterPro" id="IPR003488">
    <property type="entry name" value="DprA"/>
</dbReference>
<dbReference type="Proteomes" id="UP001198182">
    <property type="component" value="Unassembled WGS sequence"/>
</dbReference>
<feature type="domain" description="F5/8 type C" evidence="3">
    <location>
        <begin position="334"/>
        <end position="350"/>
    </location>
</feature>
<dbReference type="SUPFAM" id="SSF102405">
    <property type="entry name" value="MCP/YpsA-like"/>
    <property type="match status" value="1"/>
</dbReference>
<dbReference type="Pfam" id="PF17782">
    <property type="entry name" value="WHD_DprA"/>
    <property type="match status" value="1"/>
</dbReference>
<dbReference type="Gene3D" id="3.40.50.450">
    <property type="match status" value="1"/>
</dbReference>
<evidence type="ECO:0000256" key="2">
    <source>
        <dbReference type="ARBA" id="ARBA00023295"/>
    </source>
</evidence>
<dbReference type="GO" id="GO:0009294">
    <property type="term" value="P:DNA-mediated transformation"/>
    <property type="evidence" value="ECO:0007669"/>
    <property type="project" value="InterPro"/>
</dbReference>
<dbReference type="InterPro" id="IPR036388">
    <property type="entry name" value="WH-like_DNA-bd_sf"/>
</dbReference>
<comment type="similarity">
    <text evidence="1">Belongs to the DprA/Smf family.</text>
</comment>
<dbReference type="NCBIfam" id="TIGR00732">
    <property type="entry name" value="dprA"/>
    <property type="match status" value="1"/>
</dbReference>
<proteinExistence type="inferred from homology"/>
<dbReference type="AlphaFoldDB" id="A0AAE3EBG4"/>
<evidence type="ECO:0000256" key="1">
    <source>
        <dbReference type="ARBA" id="ARBA00006525"/>
    </source>
</evidence>
<evidence type="ECO:0000313" key="4">
    <source>
        <dbReference type="EMBL" id="MCC2231604.1"/>
    </source>
</evidence>
<keyword evidence="2" id="KW-0378">Hydrolase</keyword>
<dbReference type="RefSeq" id="WP_308454124.1">
    <property type="nucleotide sequence ID" value="NZ_JAJEQR010000033.1"/>
</dbReference>
<organism evidence="4 5">
    <name type="scientific">Hominifimenecus microfluidus</name>
    <dbReference type="NCBI Taxonomy" id="2885348"/>
    <lineage>
        <taxon>Bacteria</taxon>
        <taxon>Bacillati</taxon>
        <taxon>Bacillota</taxon>
        <taxon>Clostridia</taxon>
        <taxon>Lachnospirales</taxon>
        <taxon>Lachnospiraceae</taxon>
        <taxon>Hominifimenecus</taxon>
    </lineage>
</organism>
<sequence length="364" mass="40122">MMEENELWFWLLSLERLGPVSHRRLFEYYGDIREIWRAKNPPLTEKQKDEFLDSRQEDRIRRSFHEMRHAGIRMVTAAEPDYPRRLRAIYDAPYGLFVKGELPNPNAPAVAIIGARRCTHHGGIIAEHTAAELTRAGILIISGLAIGIDSCSHQGALSAGGKTYAVMGCGPDICYPSSHRNLYEQIASHGGILSEYPPGREVRPAYFPLRNRIISGLADLVLVVEARERSGSLITVDQALEQGREVMAVPGRPDDPLSVGCNRLIREGAAICTESSDVCRLLGLDQNSPGKTSAVPVSSSGSACERTEEELRILKILTAEPLHTEQISLESGIPVPALLPILLRLELSGCVRQVTSGRFQKTTN</sequence>
<reference evidence="4" key="1">
    <citation type="submission" date="2021-10" db="EMBL/GenBank/DDBJ databases">
        <title>Anaerobic single-cell dispensing facilitates the cultivation of human gut bacteria.</title>
        <authorList>
            <person name="Afrizal A."/>
        </authorList>
    </citation>
    <scope>NUCLEOTIDE SEQUENCE</scope>
    <source>
        <strain evidence="4">CLA-AA-H215</strain>
    </source>
</reference>
<dbReference type="PANTHER" id="PTHR43022:SF1">
    <property type="entry name" value="PROTEIN SMF"/>
    <property type="match status" value="1"/>
</dbReference>
<dbReference type="GO" id="GO:0016798">
    <property type="term" value="F:hydrolase activity, acting on glycosyl bonds"/>
    <property type="evidence" value="ECO:0007669"/>
    <property type="project" value="UniProtKB-KW"/>
</dbReference>
<accession>A0AAE3EBG4</accession>
<evidence type="ECO:0000259" key="3">
    <source>
        <dbReference type="PROSITE" id="PS01286"/>
    </source>
</evidence>
<evidence type="ECO:0000313" key="5">
    <source>
        <dbReference type="Proteomes" id="UP001198182"/>
    </source>
</evidence>
<dbReference type="PROSITE" id="PS01286">
    <property type="entry name" value="FA58C_2"/>
    <property type="match status" value="1"/>
</dbReference>
<dbReference type="PANTHER" id="PTHR43022">
    <property type="entry name" value="PROTEIN SMF"/>
    <property type="match status" value="1"/>
</dbReference>
<dbReference type="InterPro" id="IPR000421">
    <property type="entry name" value="FA58C"/>
</dbReference>
<comment type="caution">
    <text evidence="4">The sequence shown here is derived from an EMBL/GenBank/DDBJ whole genome shotgun (WGS) entry which is preliminary data.</text>
</comment>
<gene>
    <name evidence="4" type="primary">dprA</name>
    <name evidence="4" type="ORF">LKD81_11450</name>
</gene>
<keyword evidence="5" id="KW-1185">Reference proteome</keyword>
<dbReference type="Gene3D" id="1.10.10.10">
    <property type="entry name" value="Winged helix-like DNA-binding domain superfamily/Winged helix DNA-binding domain"/>
    <property type="match status" value="1"/>
</dbReference>
<name>A0AAE3EBG4_9FIRM</name>
<dbReference type="InterPro" id="IPR041614">
    <property type="entry name" value="DprA_WH"/>
</dbReference>
<dbReference type="Pfam" id="PF02481">
    <property type="entry name" value="DNA_processg_A"/>
    <property type="match status" value="1"/>
</dbReference>
<dbReference type="EMBL" id="JAJEQR010000033">
    <property type="protein sequence ID" value="MCC2231604.1"/>
    <property type="molecule type" value="Genomic_DNA"/>
</dbReference>
<protein>
    <submittedName>
        <fullName evidence="4">DNA-processing protein DprA</fullName>
    </submittedName>
</protein>